<evidence type="ECO:0000256" key="2">
    <source>
        <dbReference type="ARBA" id="ARBA00022525"/>
    </source>
</evidence>
<keyword evidence="6 8" id="KW-1015">Disulfide bond</keyword>
<dbReference type="Pfam" id="PF00354">
    <property type="entry name" value="Pentaxin"/>
    <property type="match status" value="1"/>
</dbReference>
<keyword evidence="2" id="KW-0964">Secreted</keyword>
<dbReference type="CDD" id="cd00152">
    <property type="entry name" value="PTX"/>
    <property type="match status" value="1"/>
</dbReference>
<organism evidence="11 12">
    <name type="scientific">Pyxicephalus adspersus</name>
    <name type="common">African bullfrog</name>
    <dbReference type="NCBI Taxonomy" id="30357"/>
    <lineage>
        <taxon>Eukaryota</taxon>
        <taxon>Metazoa</taxon>
        <taxon>Chordata</taxon>
        <taxon>Craniata</taxon>
        <taxon>Vertebrata</taxon>
        <taxon>Euteleostomi</taxon>
        <taxon>Amphibia</taxon>
        <taxon>Batrachia</taxon>
        <taxon>Anura</taxon>
        <taxon>Neobatrachia</taxon>
        <taxon>Ranoidea</taxon>
        <taxon>Pyxicephalidae</taxon>
        <taxon>Pyxicephalinae</taxon>
        <taxon>Pyxicephalus</taxon>
    </lineage>
</organism>
<comment type="caution">
    <text evidence="11">The sequence shown here is derived from an EMBL/GenBank/DDBJ whole genome shotgun (WGS) entry which is preliminary data.</text>
</comment>
<protein>
    <recommendedName>
        <fullName evidence="9">Pentraxin family member</fullName>
    </recommendedName>
</protein>
<evidence type="ECO:0000256" key="8">
    <source>
        <dbReference type="PROSITE-ProRule" id="PRU01172"/>
    </source>
</evidence>
<dbReference type="AlphaFoldDB" id="A0AAV3AP63"/>
<dbReference type="PANTHER" id="PTHR45869">
    <property type="entry name" value="C-REACTIVE PROTEIN-RELATED"/>
    <property type="match status" value="1"/>
</dbReference>
<evidence type="ECO:0000313" key="11">
    <source>
        <dbReference type="EMBL" id="DBA29620.1"/>
    </source>
</evidence>
<evidence type="ECO:0000259" key="10">
    <source>
        <dbReference type="PROSITE" id="PS51828"/>
    </source>
</evidence>
<reference evidence="11" key="1">
    <citation type="thesis" date="2020" institute="ProQuest LLC" country="789 East Eisenhower Parkway, Ann Arbor, MI, USA">
        <title>Comparative Genomics and Chromosome Evolution.</title>
        <authorList>
            <person name="Mudd A.B."/>
        </authorList>
    </citation>
    <scope>NUCLEOTIDE SEQUENCE</scope>
    <source>
        <strain evidence="11">1538</strain>
        <tissue evidence="11">Blood</tissue>
    </source>
</reference>
<comment type="subunit">
    <text evidence="9">Homopentamer. Pentaxin (or pentraxin) have a discoid arrangement of 5 non-covalently bound subunits.</text>
</comment>
<dbReference type="InterPro" id="IPR051005">
    <property type="entry name" value="Pentraxin_domain"/>
</dbReference>
<comment type="similarity">
    <text evidence="7 9">Belongs to the pentraxin family.</text>
</comment>
<evidence type="ECO:0000313" key="12">
    <source>
        <dbReference type="Proteomes" id="UP001181693"/>
    </source>
</evidence>
<keyword evidence="3 9" id="KW-0479">Metal-binding</keyword>
<dbReference type="InterPro" id="IPR001759">
    <property type="entry name" value="PTX_dom"/>
</dbReference>
<dbReference type="SMART" id="SM00159">
    <property type="entry name" value="PTX"/>
    <property type="match status" value="1"/>
</dbReference>
<accession>A0AAV3AP63</accession>
<dbReference type="PROSITE" id="PS51828">
    <property type="entry name" value="PTX_2"/>
    <property type="match status" value="1"/>
</dbReference>
<dbReference type="PRINTS" id="PR00895">
    <property type="entry name" value="PENTAXIN"/>
</dbReference>
<evidence type="ECO:0000256" key="9">
    <source>
        <dbReference type="RuleBase" id="RU362112"/>
    </source>
</evidence>
<evidence type="ECO:0000256" key="3">
    <source>
        <dbReference type="ARBA" id="ARBA00022723"/>
    </source>
</evidence>
<feature type="disulfide bond" evidence="8">
    <location>
        <begin position="33"/>
        <end position="92"/>
    </location>
</feature>
<name>A0AAV3AP63_PYXAD</name>
<dbReference type="SUPFAM" id="SSF49899">
    <property type="entry name" value="Concanavalin A-like lectins/glucanases"/>
    <property type="match status" value="1"/>
</dbReference>
<evidence type="ECO:0000256" key="4">
    <source>
        <dbReference type="ARBA" id="ARBA00022729"/>
    </source>
</evidence>
<dbReference type="GO" id="GO:0005576">
    <property type="term" value="C:extracellular region"/>
    <property type="evidence" value="ECO:0007669"/>
    <property type="project" value="UniProtKB-SubCell"/>
</dbReference>
<comment type="subcellular location">
    <subcellularLocation>
        <location evidence="1 9">Secreted</location>
    </subcellularLocation>
</comment>
<dbReference type="PANTHER" id="PTHR45869:SF7">
    <property type="entry name" value="C-REACTIVE PROTEIN"/>
    <property type="match status" value="1"/>
</dbReference>
<feature type="domain" description="Pentraxin (PTX)" evidence="10">
    <location>
        <begin position="2"/>
        <end position="200"/>
    </location>
</feature>
<dbReference type="Gene3D" id="2.60.120.200">
    <property type="match status" value="1"/>
</dbReference>
<gene>
    <name evidence="11" type="ORF">GDO54_005691</name>
</gene>
<dbReference type="GO" id="GO:0046872">
    <property type="term" value="F:metal ion binding"/>
    <property type="evidence" value="ECO:0007669"/>
    <property type="project" value="UniProtKB-KW"/>
</dbReference>
<comment type="cofactor">
    <cofactor evidence="9">
        <name>Ca(2+)</name>
        <dbReference type="ChEBI" id="CHEBI:29108"/>
    </cofactor>
    <text evidence="9">Binds 2 calcium ions per subunit.</text>
</comment>
<evidence type="ECO:0000256" key="6">
    <source>
        <dbReference type="ARBA" id="ARBA00023157"/>
    </source>
</evidence>
<keyword evidence="4" id="KW-0732">Signal</keyword>
<evidence type="ECO:0000256" key="5">
    <source>
        <dbReference type="ARBA" id="ARBA00022837"/>
    </source>
</evidence>
<keyword evidence="12" id="KW-1185">Reference proteome</keyword>
<dbReference type="EMBL" id="DYDO01000002">
    <property type="protein sequence ID" value="DBA29620.1"/>
    <property type="molecule type" value="Genomic_DNA"/>
</dbReference>
<sequence length="232" mass="25420">MDGKMFIFPKETNTAHVILKPTVTKPLQKVSVCLNSYTDLSRRYSLFSIATPGKDNAFLIYPEPPNICSIYINQAISNIRIDPGSLGWMNLCVTWDSNTGEVHLWINGRHYPGGVLMKGTSIAAEASILLGQDQDTFGGGFDASQSFVGEISDVNMWDKVLTPEDIQKAISGDLHGNLIIWKSLVYEIKGDVLVQEKLQLPSASSSNVYIRLIVTISIIPGSSSVTGIIMVR</sequence>
<evidence type="ECO:0000256" key="7">
    <source>
        <dbReference type="ARBA" id="ARBA00038102"/>
    </source>
</evidence>
<evidence type="ECO:0000256" key="1">
    <source>
        <dbReference type="ARBA" id="ARBA00004613"/>
    </source>
</evidence>
<proteinExistence type="inferred from homology"/>
<keyword evidence="5 9" id="KW-0106">Calcium</keyword>
<dbReference type="FunFam" id="2.60.120.200:FF:000070">
    <property type="entry name" value="Serum amyloid P-component"/>
    <property type="match status" value="1"/>
</dbReference>
<dbReference type="InterPro" id="IPR013320">
    <property type="entry name" value="ConA-like_dom_sf"/>
</dbReference>
<dbReference type="Proteomes" id="UP001181693">
    <property type="component" value="Unassembled WGS sequence"/>
</dbReference>